<dbReference type="KEGG" id="bac:BamMC406_6617"/>
<dbReference type="Proteomes" id="UP000001680">
    <property type="component" value="Plasmid pBMC401"/>
</dbReference>
<name>B1Z6F6_BURA4</name>
<evidence type="ECO:0000313" key="3">
    <source>
        <dbReference type="Proteomes" id="UP000001680"/>
    </source>
</evidence>
<dbReference type="EMBL" id="CP001028">
    <property type="protein sequence ID" value="ACB69033.1"/>
    <property type="molecule type" value="Genomic_DNA"/>
</dbReference>
<gene>
    <name evidence="2" type="ordered locus">BamMC406_6617</name>
</gene>
<geneLocation type="plasmid" evidence="2 3">
    <name>pBMC401</name>
</geneLocation>
<reference evidence="3" key="1">
    <citation type="submission" date="2008-04" db="EMBL/GenBank/DDBJ databases">
        <title>Complete sequence of plasmid 1 of Burkholderia ambifaria MC40-6.</title>
        <authorList>
            <person name="Copeland A."/>
            <person name="Lucas S."/>
            <person name="Lapidus A."/>
            <person name="Glavina del Rio T."/>
            <person name="Dalin E."/>
            <person name="Tice H."/>
            <person name="Pitluck S."/>
            <person name="Chain P."/>
            <person name="Malfatti S."/>
            <person name="Shin M."/>
            <person name="Vergez L."/>
            <person name="Lang D."/>
            <person name="Schmutz J."/>
            <person name="Larimer F."/>
            <person name="Land M."/>
            <person name="Hauser L."/>
            <person name="Kyrpides N."/>
            <person name="Lykidis A."/>
            <person name="Ramette A."/>
            <person name="Konstantinidis K."/>
            <person name="Tiedje J."/>
            <person name="Richardson P."/>
        </authorList>
    </citation>
    <scope>NUCLEOTIDE SEQUENCE [LARGE SCALE GENOMIC DNA]</scope>
    <source>
        <strain evidence="3">MC40-6</strain>
        <plasmid evidence="3">Plasmid pBMC401</plasmid>
    </source>
</reference>
<evidence type="ECO:0000256" key="1">
    <source>
        <dbReference type="SAM" id="MobiDB-lite"/>
    </source>
</evidence>
<accession>B1Z6F6</accession>
<feature type="region of interest" description="Disordered" evidence="1">
    <location>
        <begin position="143"/>
        <end position="179"/>
    </location>
</feature>
<organism evidence="2 3">
    <name type="scientific">Burkholderia ambifaria (strain MC40-6)</name>
    <dbReference type="NCBI Taxonomy" id="398577"/>
    <lineage>
        <taxon>Bacteria</taxon>
        <taxon>Pseudomonadati</taxon>
        <taxon>Pseudomonadota</taxon>
        <taxon>Betaproteobacteria</taxon>
        <taxon>Burkholderiales</taxon>
        <taxon>Burkholderiaceae</taxon>
        <taxon>Burkholderia</taxon>
        <taxon>Burkholderia cepacia complex</taxon>
    </lineage>
</organism>
<evidence type="ECO:0000313" key="2">
    <source>
        <dbReference type="EMBL" id="ACB69033.1"/>
    </source>
</evidence>
<dbReference type="HOGENOM" id="CLU_653257_0_0_4"/>
<proteinExistence type="predicted"/>
<sequence length="420" mass="48993">MRDRCHRGNCRDTLLRHLISLLQLRTQTIDLRLLARQSRRHRRRNSIELVDVHRIRAFRTWRNVDDLTLLRIAAYRDDIRATAVRRVCTQRDRVRTRRHRRACRTGAAHVGCKTCAAYGMNRFGHKRGRQLRQPVGDICHSRRQTRLSAAGRAQARRQRRQPSCRRRRQLAHRTNGGAQPGRQLCHAACRRVQARRQSCETRCRGRRQRVDCLDRRIQLTAVDRIRAGGRNLTRCNIGDLAFRTRRTHAHHTHRRPARKTVRHATDHRVRRRVRRTRHCACTERHRVRHVRRGVRTERQRVGSARRRLTAQCDRVIRARQVCTADCQRAGAGCRVARADRHGVCARGQRLLTDRDRAVRFRVCAVADRDTARAGCAGVHTCRNRVHTCCAVVLVVPRLRTAVVHTVVVRLRPVNCCRQCG</sequence>
<dbReference type="AlphaFoldDB" id="B1Z6F6"/>
<protein>
    <submittedName>
        <fullName evidence="2">Kinesin K39, putative</fullName>
    </submittedName>
</protein>
<keyword evidence="2" id="KW-0614">Plasmid</keyword>
<feature type="compositionally biased region" description="Basic residues" evidence="1">
    <location>
        <begin position="154"/>
        <end position="171"/>
    </location>
</feature>